<dbReference type="PANTHER" id="PTHR13271:SF34">
    <property type="entry name" value="N-LYSINE METHYLTRANSFERASE SETD6"/>
    <property type="match status" value="1"/>
</dbReference>
<sequence length="510" mass="58986">MTANYTETTTEYVSWLTNNGVKISPKLKVEDNRYKDEGRCVVTTTDIQKDELLFEIPRNVLLNCETSQLVKDIPAVLTELETFSGSEPLSWEPLILCLFYEMYILKDKSRWWPYFEVLPTLEDMNVLVLWSDEDLAALEPSYVLSCIGKEQVENMYQLLKRFIEASDHEQLKSNLNKFSWDSFIRIGSLIMSYSFDVGKEIHNEGKEGESMNENDNMTNGDEDEDEDEEDLEVEMIKSMVPLADTLNADTKKCNANLLHSKQTLRMIAIRDIPSGEQVYNTYGELSNSEILRRYGYVEWDGSYYDCGEISKSAIHKSLLQLFPTSTETLERLDAVIDENEKVLDLFDDDTIVEDTYIFESDGEIPFKFLFYIQLMALLLQNSRIEKMGPIALSKYMAPTIDKTSKILQEQKVTRKALDVLNDSLDTRMKQYEQKITDSGEDSLEPPSHEASTKEKRMRMVKMILLSEYKSLRKCSEVIREEFGPLSDSDVLSEIKQSKEEKRPKKRAKTR</sequence>
<keyword evidence="1 4" id="KW-0808">Transferase</keyword>
<dbReference type="PROSITE" id="PS50280">
    <property type="entry name" value="SET"/>
    <property type="match status" value="1"/>
</dbReference>
<dbReference type="VEuPathDB" id="FungiDB:B1J91_M08844g"/>
<dbReference type="VEuPathDB" id="FungiDB:GVI51_M08811"/>
<evidence type="ECO:0000313" key="4">
    <source>
        <dbReference type="EMBL" id="KTB04245.1"/>
    </source>
</evidence>
<dbReference type="Gene3D" id="3.90.1410.10">
    <property type="entry name" value="set domain protein methyltransferase, domain 1"/>
    <property type="match status" value="1"/>
</dbReference>
<dbReference type="GO" id="GO:0005634">
    <property type="term" value="C:nucleus"/>
    <property type="evidence" value="ECO:0007669"/>
    <property type="project" value="UniProtKB-SubCell"/>
</dbReference>
<name>A0A0W0DQ74_CANGB</name>
<evidence type="ECO:0000259" key="3">
    <source>
        <dbReference type="PROSITE" id="PS50280"/>
    </source>
</evidence>
<dbReference type="VEuPathDB" id="FungiDB:GWK60_M08789"/>
<dbReference type="InterPro" id="IPR046341">
    <property type="entry name" value="SET_dom_sf"/>
</dbReference>
<comment type="similarity">
    <text evidence="1">Belongs to the class V-like SAM-binding methyltransferase superfamily. Histone-lysine methyltransferase family. SETD6 subfamily.</text>
</comment>
<feature type="domain" description="SET" evidence="3">
    <location>
        <begin position="25"/>
        <end position="283"/>
    </location>
</feature>
<feature type="region of interest" description="Disordered" evidence="2">
    <location>
        <begin position="489"/>
        <end position="510"/>
    </location>
</feature>
<keyword evidence="1" id="KW-0949">S-adenosyl-L-methionine</keyword>
<accession>A0A0W0DQ74</accession>
<feature type="region of interest" description="Disordered" evidence="2">
    <location>
        <begin position="204"/>
        <end position="228"/>
    </location>
</feature>
<comment type="function">
    <text evidence="1">S-adenosyl-L-methionine-dependent protein-lysine N-methyltransferase that monomethylates 60S ribosomal protein L42.</text>
</comment>
<evidence type="ECO:0000256" key="2">
    <source>
        <dbReference type="SAM" id="MobiDB-lite"/>
    </source>
</evidence>
<dbReference type="AlphaFoldDB" id="A0A0W0DQ74"/>
<dbReference type="EMBL" id="LLZZ01000117">
    <property type="protein sequence ID" value="KTB04245.1"/>
    <property type="molecule type" value="Genomic_DNA"/>
</dbReference>
<dbReference type="PIRSF" id="PIRSF011771">
    <property type="entry name" value="RMS1_SET"/>
    <property type="match status" value="1"/>
</dbReference>
<dbReference type="SUPFAM" id="SSF82199">
    <property type="entry name" value="SET domain"/>
    <property type="match status" value="1"/>
</dbReference>
<dbReference type="InterPro" id="IPR011383">
    <property type="entry name" value="N-lys_methylase_SETD6"/>
</dbReference>
<dbReference type="GO" id="GO:0016279">
    <property type="term" value="F:protein-lysine N-methyltransferase activity"/>
    <property type="evidence" value="ECO:0007669"/>
    <property type="project" value="UniProtKB-UniRule"/>
</dbReference>
<comment type="subcellular location">
    <subcellularLocation>
        <location evidence="1">Nucleus</location>
    </subcellularLocation>
</comment>
<dbReference type="Pfam" id="PF00856">
    <property type="entry name" value="SET"/>
    <property type="match status" value="1"/>
</dbReference>
<dbReference type="FunFam" id="3.90.1410.10:FF:000007">
    <property type="entry name" value="Ribosomal lysine N-methyltransferase 4"/>
    <property type="match status" value="1"/>
</dbReference>
<reference evidence="4 5" key="1">
    <citation type="submission" date="2015-10" db="EMBL/GenBank/DDBJ databases">
        <title>Draft genomes sequences of Candida glabrata isolates 1A, 1B, 2A, 2B, 3A and 3B.</title>
        <authorList>
            <person name="Haavelsrud O.E."/>
            <person name="Gaustad P."/>
        </authorList>
    </citation>
    <scope>NUCLEOTIDE SEQUENCE [LARGE SCALE GENOMIC DNA]</scope>
    <source>
        <strain evidence="4">910700640</strain>
    </source>
</reference>
<dbReference type="PANTHER" id="PTHR13271">
    <property type="entry name" value="UNCHARACTERIZED PUTATIVE METHYLTRANSFERASE"/>
    <property type="match status" value="1"/>
</dbReference>
<evidence type="ECO:0000313" key="5">
    <source>
        <dbReference type="Proteomes" id="UP000054886"/>
    </source>
</evidence>
<evidence type="ECO:0000256" key="1">
    <source>
        <dbReference type="PIRNR" id="PIRNR011771"/>
    </source>
</evidence>
<dbReference type="InterPro" id="IPR001214">
    <property type="entry name" value="SET_dom"/>
</dbReference>
<organism evidence="4 5">
    <name type="scientific">Candida glabrata</name>
    <name type="common">Yeast</name>
    <name type="synonym">Torulopsis glabrata</name>
    <dbReference type="NCBI Taxonomy" id="5478"/>
    <lineage>
        <taxon>Eukaryota</taxon>
        <taxon>Fungi</taxon>
        <taxon>Dikarya</taxon>
        <taxon>Ascomycota</taxon>
        <taxon>Saccharomycotina</taxon>
        <taxon>Saccharomycetes</taxon>
        <taxon>Saccharomycetales</taxon>
        <taxon>Saccharomycetaceae</taxon>
        <taxon>Nakaseomyces</taxon>
    </lineage>
</organism>
<dbReference type="VEuPathDB" id="FungiDB:CAGL0M08844g"/>
<dbReference type="InterPro" id="IPR050600">
    <property type="entry name" value="SETD3_SETD6_MTase"/>
</dbReference>
<proteinExistence type="inferred from homology"/>
<keyword evidence="1 4" id="KW-0489">Methyltransferase</keyword>
<feature type="region of interest" description="Disordered" evidence="2">
    <location>
        <begin position="435"/>
        <end position="455"/>
    </location>
</feature>
<keyword evidence="1" id="KW-0539">Nucleus</keyword>
<dbReference type="Proteomes" id="UP000054886">
    <property type="component" value="Unassembled WGS sequence"/>
</dbReference>
<comment type="caution">
    <text evidence="4">The sequence shown here is derived from an EMBL/GenBank/DDBJ whole genome shotgun (WGS) entry which is preliminary data.</text>
</comment>
<dbReference type="EC" id="2.1.1.-" evidence="1"/>
<protein>
    <recommendedName>
        <fullName evidence="1">Ribosomal lysine N-methyltransferase 4</fullName>
        <ecNumber evidence="1">2.1.1.-</ecNumber>
    </recommendedName>
</protein>
<gene>
    <name evidence="4" type="ORF">AO440_004233</name>
</gene>
<dbReference type="GO" id="GO:0032259">
    <property type="term" value="P:methylation"/>
    <property type="evidence" value="ECO:0007669"/>
    <property type="project" value="UniProtKB-KW"/>
</dbReference>